<sequence length="130" mass="14873">MRGLNMLTKLPRSALAYSSNLSLNYIASRSEASTSIDRRINKSTDSHTEKSIDKTTPTDRGQLVTKVTLDMSDVINHGKEISDDTYATLVRHQFDLESLRDRLQKIENTTATMKDKWRRGDKEMIYFTGK</sequence>
<feature type="compositionally biased region" description="Basic and acidic residues" evidence="2">
    <location>
        <begin position="36"/>
        <end position="57"/>
    </location>
</feature>
<comment type="caution">
    <text evidence="3">The sequence shown here is derived from an EMBL/GenBank/DDBJ whole genome shotgun (WGS) entry which is preliminary data.</text>
</comment>
<reference evidence="3 4" key="1">
    <citation type="journal article" date="2020" name="BMC Genomics">
        <title>Intraspecific diversification of the crop wild relative Brassica cretica Lam. using demographic model selection.</title>
        <authorList>
            <person name="Kioukis A."/>
            <person name="Michalopoulou V.A."/>
            <person name="Briers L."/>
            <person name="Pirintsos S."/>
            <person name="Studholme D.J."/>
            <person name="Pavlidis P."/>
            <person name="Sarris P.F."/>
        </authorList>
    </citation>
    <scope>NUCLEOTIDE SEQUENCE [LARGE SCALE GENOMIC DNA]</scope>
    <source>
        <strain evidence="4">cv. PFS-1207/04</strain>
    </source>
</reference>
<protein>
    <submittedName>
        <fullName evidence="3">Uncharacterized protein</fullName>
    </submittedName>
</protein>
<evidence type="ECO:0000256" key="1">
    <source>
        <dbReference type="SAM" id="Coils"/>
    </source>
</evidence>
<name>A0ABQ7E4X3_BRACR</name>
<evidence type="ECO:0000313" key="3">
    <source>
        <dbReference type="EMBL" id="KAF3591294.1"/>
    </source>
</evidence>
<keyword evidence="4" id="KW-1185">Reference proteome</keyword>
<evidence type="ECO:0000313" key="4">
    <source>
        <dbReference type="Proteomes" id="UP000266723"/>
    </source>
</evidence>
<keyword evidence="1" id="KW-0175">Coiled coil</keyword>
<feature type="coiled-coil region" evidence="1">
    <location>
        <begin position="89"/>
        <end position="116"/>
    </location>
</feature>
<dbReference type="Proteomes" id="UP000266723">
    <property type="component" value="Unassembled WGS sequence"/>
</dbReference>
<evidence type="ECO:0000256" key="2">
    <source>
        <dbReference type="SAM" id="MobiDB-lite"/>
    </source>
</evidence>
<organism evidence="3 4">
    <name type="scientific">Brassica cretica</name>
    <name type="common">Mustard</name>
    <dbReference type="NCBI Taxonomy" id="69181"/>
    <lineage>
        <taxon>Eukaryota</taxon>
        <taxon>Viridiplantae</taxon>
        <taxon>Streptophyta</taxon>
        <taxon>Embryophyta</taxon>
        <taxon>Tracheophyta</taxon>
        <taxon>Spermatophyta</taxon>
        <taxon>Magnoliopsida</taxon>
        <taxon>eudicotyledons</taxon>
        <taxon>Gunneridae</taxon>
        <taxon>Pentapetalae</taxon>
        <taxon>rosids</taxon>
        <taxon>malvids</taxon>
        <taxon>Brassicales</taxon>
        <taxon>Brassicaceae</taxon>
        <taxon>Brassiceae</taxon>
        <taxon>Brassica</taxon>
    </lineage>
</organism>
<proteinExistence type="predicted"/>
<dbReference type="EMBL" id="QGKV02000299">
    <property type="protein sequence ID" value="KAF3591294.1"/>
    <property type="molecule type" value="Genomic_DNA"/>
</dbReference>
<accession>A0ABQ7E4X3</accession>
<gene>
    <name evidence="3" type="ORF">DY000_02021984</name>
</gene>
<feature type="region of interest" description="Disordered" evidence="2">
    <location>
        <begin position="34"/>
        <end position="57"/>
    </location>
</feature>